<evidence type="ECO:0008006" key="11">
    <source>
        <dbReference type="Google" id="ProtNLM"/>
    </source>
</evidence>
<keyword evidence="4 6" id="KW-1133">Transmembrane helix</keyword>
<dbReference type="STRING" id="81857.IV38_GL001278"/>
<dbReference type="Pfam" id="PF01594">
    <property type="entry name" value="AI-2E_transport"/>
    <property type="match status" value="1"/>
</dbReference>
<evidence type="ECO:0000256" key="6">
    <source>
        <dbReference type="SAM" id="Phobius"/>
    </source>
</evidence>
<feature type="transmembrane region" description="Helical" evidence="6">
    <location>
        <begin position="265"/>
        <end position="284"/>
    </location>
</feature>
<reference evidence="9 10" key="1">
    <citation type="journal article" date="2015" name="Genome Announc.">
        <title>Expanding the biotechnology potential of lactobacilli through comparative genomics of 213 strains and associated genera.</title>
        <authorList>
            <person name="Sun Z."/>
            <person name="Harris H.M."/>
            <person name="McCann A."/>
            <person name="Guo C."/>
            <person name="Argimon S."/>
            <person name="Zhang W."/>
            <person name="Yang X."/>
            <person name="Jeffery I.B."/>
            <person name="Cooney J.C."/>
            <person name="Kagawa T.F."/>
            <person name="Liu W."/>
            <person name="Song Y."/>
            <person name="Salvetti E."/>
            <person name="Wrobel A."/>
            <person name="Rasinkangas P."/>
            <person name="Parkhill J."/>
            <person name="Rea M.C."/>
            <person name="O'Sullivan O."/>
            <person name="Ritari J."/>
            <person name="Douillard F.P."/>
            <person name="Paul Ross R."/>
            <person name="Yang R."/>
            <person name="Briner A.E."/>
            <person name="Felis G.E."/>
            <person name="de Vos W.M."/>
            <person name="Barrangou R."/>
            <person name="Klaenhammer T.R."/>
            <person name="Caufield P.W."/>
            <person name="Cui Y."/>
            <person name="Zhang H."/>
            <person name="O'Toole P.W."/>
        </authorList>
    </citation>
    <scope>NUCLEOTIDE SEQUENCE [LARGE SCALE GENOMIC DNA]</scope>
    <source>
        <strain evidence="7 10">ATCC BAA-66</strain>
        <strain evidence="8 9">DSM 13344</strain>
    </source>
</reference>
<organism evidence="7 10">
    <name type="scientific">Lactobacillus selangorensis</name>
    <dbReference type="NCBI Taxonomy" id="81857"/>
    <lineage>
        <taxon>Bacteria</taxon>
        <taxon>Bacillati</taxon>
        <taxon>Bacillota</taxon>
        <taxon>Bacilli</taxon>
        <taxon>Lactobacillales</taxon>
        <taxon>Lactobacillaceae</taxon>
        <taxon>Lactobacillus</taxon>
    </lineage>
</organism>
<feature type="transmembrane region" description="Helical" evidence="6">
    <location>
        <begin position="234"/>
        <end position="259"/>
    </location>
</feature>
<dbReference type="GO" id="GO:0055085">
    <property type="term" value="P:transmembrane transport"/>
    <property type="evidence" value="ECO:0007669"/>
    <property type="project" value="TreeGrafter"/>
</dbReference>
<dbReference type="PANTHER" id="PTHR21716:SF62">
    <property type="entry name" value="TRANSPORT PROTEIN YDBI-RELATED"/>
    <property type="match status" value="1"/>
</dbReference>
<gene>
    <name evidence="7" type="ORF">IV38_GL001278</name>
    <name evidence="8" type="ORF">IV40_GL002054</name>
</gene>
<evidence type="ECO:0000256" key="1">
    <source>
        <dbReference type="ARBA" id="ARBA00004141"/>
    </source>
</evidence>
<evidence type="ECO:0000313" key="10">
    <source>
        <dbReference type="Proteomes" id="UP000051751"/>
    </source>
</evidence>
<comment type="similarity">
    <text evidence="2">Belongs to the autoinducer-2 exporter (AI-2E) (TC 2.A.86) family.</text>
</comment>
<dbReference type="RefSeq" id="WP_057771085.1">
    <property type="nucleotide sequence ID" value="NZ_JQAT01000002.1"/>
</dbReference>
<comment type="caution">
    <text evidence="7">The sequence shown here is derived from an EMBL/GenBank/DDBJ whole genome shotgun (WGS) entry which is preliminary data.</text>
</comment>
<dbReference type="InterPro" id="IPR002549">
    <property type="entry name" value="AI-2E-like"/>
</dbReference>
<keyword evidence="9" id="KW-1185">Reference proteome</keyword>
<dbReference type="AlphaFoldDB" id="A0A0R2FMX9"/>
<sequence length="350" mass="40064">MSPYQKFIQHTQLRRFTVLALIVFVLWLSRSVISMILLTFIFSFLIIRLVRFIQKFIPIKPWVIVVPIYILIVFLLYLAITHYVPELVKQSIKMGNQVFKFYESPKFDSNQLIKYINDWVSRFKLQDQLKVGISTLFDYITSIGSMGVTFVFSFILSFLYTLEMDRLDSFGQLFLHSTYGWFFQDAAYFAKKFVNTFGIVIEAQIFIALVNTTITTITLAFMKMPNLPSLALMVFFLSLIPVAGVIISVIPLSLVAFSVGGIRDVIYILILIMVIHLLEAYVLNPQFMSSRTQLPIFFTFVVLLVADWLFGTWGLIVGIPIFTFLLDILGVKAIPGDKNHNPGKPAPKSN</sequence>
<proteinExistence type="inferred from homology"/>
<feature type="transmembrane region" description="Helical" evidence="6">
    <location>
        <begin position="62"/>
        <end position="84"/>
    </location>
</feature>
<keyword evidence="3 6" id="KW-0812">Transmembrane</keyword>
<feature type="transmembrane region" description="Helical" evidence="6">
    <location>
        <begin position="139"/>
        <end position="161"/>
    </location>
</feature>
<evidence type="ECO:0000256" key="3">
    <source>
        <dbReference type="ARBA" id="ARBA00022692"/>
    </source>
</evidence>
<evidence type="ECO:0000256" key="2">
    <source>
        <dbReference type="ARBA" id="ARBA00009773"/>
    </source>
</evidence>
<feature type="transmembrane region" description="Helical" evidence="6">
    <location>
        <begin position="296"/>
        <end position="322"/>
    </location>
</feature>
<accession>A0A0R2FMX9</accession>
<dbReference type="EMBL" id="JQAZ01000009">
    <property type="protein sequence ID" value="KRN30025.1"/>
    <property type="molecule type" value="Genomic_DNA"/>
</dbReference>
<evidence type="ECO:0000313" key="9">
    <source>
        <dbReference type="Proteomes" id="UP000051645"/>
    </source>
</evidence>
<dbReference type="PANTHER" id="PTHR21716">
    <property type="entry name" value="TRANSMEMBRANE PROTEIN"/>
    <property type="match status" value="1"/>
</dbReference>
<dbReference type="EMBL" id="JQAT01000002">
    <property type="protein sequence ID" value="KRN29062.1"/>
    <property type="molecule type" value="Genomic_DNA"/>
</dbReference>
<dbReference type="OrthoDB" id="9772136at2"/>
<evidence type="ECO:0000256" key="5">
    <source>
        <dbReference type="ARBA" id="ARBA00023136"/>
    </source>
</evidence>
<dbReference type="GO" id="GO:0016020">
    <property type="term" value="C:membrane"/>
    <property type="evidence" value="ECO:0007669"/>
    <property type="project" value="UniProtKB-SubCell"/>
</dbReference>
<keyword evidence="5 6" id="KW-0472">Membrane</keyword>
<feature type="transmembrane region" description="Helical" evidence="6">
    <location>
        <begin position="196"/>
        <end position="222"/>
    </location>
</feature>
<dbReference type="Proteomes" id="UP000051645">
    <property type="component" value="Unassembled WGS sequence"/>
</dbReference>
<evidence type="ECO:0000313" key="8">
    <source>
        <dbReference type="EMBL" id="KRN30025.1"/>
    </source>
</evidence>
<protein>
    <recommendedName>
        <fullName evidence="11">Permease</fullName>
    </recommendedName>
</protein>
<dbReference type="Proteomes" id="UP000051751">
    <property type="component" value="Unassembled WGS sequence"/>
</dbReference>
<dbReference type="PATRIC" id="fig|81857.3.peg.1284"/>
<evidence type="ECO:0000313" key="7">
    <source>
        <dbReference type="EMBL" id="KRN29062.1"/>
    </source>
</evidence>
<comment type="subcellular location">
    <subcellularLocation>
        <location evidence="1">Membrane</location>
        <topology evidence="1">Multi-pass membrane protein</topology>
    </subcellularLocation>
</comment>
<evidence type="ECO:0000256" key="4">
    <source>
        <dbReference type="ARBA" id="ARBA00022989"/>
    </source>
</evidence>
<name>A0A0R2FMX9_9LACO</name>